<comment type="caution">
    <text evidence="1">The sequence shown here is derived from an EMBL/GenBank/DDBJ whole genome shotgun (WGS) entry which is preliminary data.</text>
</comment>
<dbReference type="Proteomes" id="UP000749646">
    <property type="component" value="Unassembled WGS sequence"/>
</dbReference>
<protein>
    <submittedName>
        <fullName evidence="1">Uncharacterized protein</fullName>
    </submittedName>
</protein>
<organism evidence="1 2">
    <name type="scientific">Modicella reniformis</name>
    <dbReference type="NCBI Taxonomy" id="1440133"/>
    <lineage>
        <taxon>Eukaryota</taxon>
        <taxon>Fungi</taxon>
        <taxon>Fungi incertae sedis</taxon>
        <taxon>Mucoromycota</taxon>
        <taxon>Mortierellomycotina</taxon>
        <taxon>Mortierellomycetes</taxon>
        <taxon>Mortierellales</taxon>
        <taxon>Mortierellaceae</taxon>
        <taxon>Modicella</taxon>
    </lineage>
</organism>
<gene>
    <name evidence="1" type="ORF">BGZ65_008372</name>
</gene>
<proteinExistence type="predicted"/>
<reference evidence="1" key="1">
    <citation type="journal article" date="2020" name="Fungal Divers.">
        <title>Resolving the Mortierellaceae phylogeny through synthesis of multi-gene phylogenetics and phylogenomics.</title>
        <authorList>
            <person name="Vandepol N."/>
            <person name="Liber J."/>
            <person name="Desiro A."/>
            <person name="Na H."/>
            <person name="Kennedy M."/>
            <person name="Barry K."/>
            <person name="Grigoriev I.V."/>
            <person name="Miller A.N."/>
            <person name="O'Donnell K."/>
            <person name="Stajich J.E."/>
            <person name="Bonito G."/>
        </authorList>
    </citation>
    <scope>NUCLEOTIDE SEQUENCE</scope>
    <source>
        <strain evidence="1">MES-2147</strain>
    </source>
</reference>
<dbReference type="EMBL" id="JAAAHW010001242">
    <property type="protein sequence ID" value="KAF9996016.1"/>
    <property type="molecule type" value="Genomic_DNA"/>
</dbReference>
<evidence type="ECO:0000313" key="1">
    <source>
        <dbReference type="EMBL" id="KAF9996016.1"/>
    </source>
</evidence>
<name>A0A9P6MEZ4_9FUNG</name>
<keyword evidence="2" id="KW-1185">Reference proteome</keyword>
<evidence type="ECO:0000313" key="2">
    <source>
        <dbReference type="Proteomes" id="UP000749646"/>
    </source>
</evidence>
<sequence>MAEGKTFIKCASGKFHDSIEAKVSFSEGSATFDMETYIWLQRQDLVANDNPVCKFIRRYGWSIKKLYLRSTFSDHLATLLDESLQERGSQIVNLEVTTFSLTKLGIDALDRTIKRSQRLASLKLDIWNLCQENVLKYAEILVALGGCLTNWKDIINAIDISLLDRLNFSNTNFSQKELTLSVDRIAEYASRSELTLLFILVSTDLQKDSPGTSVLHEKLRKVAPKVRVYL</sequence>
<dbReference type="AlphaFoldDB" id="A0A9P6MEZ4"/>
<accession>A0A9P6MEZ4</accession>